<feature type="non-terminal residue" evidence="1">
    <location>
        <position position="1"/>
    </location>
</feature>
<evidence type="ECO:0000313" key="1">
    <source>
        <dbReference type="EMBL" id="KIO16549.1"/>
    </source>
</evidence>
<reference evidence="1 2" key="1">
    <citation type="submission" date="2014-04" db="EMBL/GenBank/DDBJ databases">
        <authorList>
            <consortium name="DOE Joint Genome Institute"/>
            <person name="Kuo A."/>
            <person name="Girlanda M."/>
            <person name="Perotto S."/>
            <person name="Kohler A."/>
            <person name="Nagy L.G."/>
            <person name="Floudas D."/>
            <person name="Copeland A."/>
            <person name="Barry K.W."/>
            <person name="Cichocki N."/>
            <person name="Veneault-Fourrey C."/>
            <person name="LaButti K."/>
            <person name="Lindquist E.A."/>
            <person name="Lipzen A."/>
            <person name="Lundell T."/>
            <person name="Morin E."/>
            <person name="Murat C."/>
            <person name="Sun H."/>
            <person name="Tunlid A."/>
            <person name="Henrissat B."/>
            <person name="Grigoriev I.V."/>
            <person name="Hibbett D.S."/>
            <person name="Martin F."/>
            <person name="Nordberg H.P."/>
            <person name="Cantor M.N."/>
            <person name="Hua S.X."/>
        </authorList>
    </citation>
    <scope>NUCLEOTIDE SEQUENCE [LARGE SCALE GENOMIC DNA]</scope>
    <source>
        <strain evidence="1 2">MUT 4182</strain>
    </source>
</reference>
<keyword evidence="2" id="KW-1185">Reference proteome</keyword>
<feature type="non-terminal residue" evidence="1">
    <location>
        <position position="65"/>
    </location>
</feature>
<protein>
    <recommendedName>
        <fullName evidence="3">DDE-1 domain-containing protein</fullName>
    </recommendedName>
</protein>
<sequence length="65" mass="7117">DPSTFVWMDETGINSHTVQRTHGWQVKGIACTQKQPWTIGDKYSALPALTIDGILAVDLFEGAVT</sequence>
<organism evidence="1 2">
    <name type="scientific">Tulasnella calospora MUT 4182</name>
    <dbReference type="NCBI Taxonomy" id="1051891"/>
    <lineage>
        <taxon>Eukaryota</taxon>
        <taxon>Fungi</taxon>
        <taxon>Dikarya</taxon>
        <taxon>Basidiomycota</taxon>
        <taxon>Agaricomycotina</taxon>
        <taxon>Agaricomycetes</taxon>
        <taxon>Cantharellales</taxon>
        <taxon>Tulasnellaceae</taxon>
        <taxon>Tulasnella</taxon>
    </lineage>
</organism>
<evidence type="ECO:0008006" key="3">
    <source>
        <dbReference type="Google" id="ProtNLM"/>
    </source>
</evidence>
<dbReference type="OrthoDB" id="2142724at2759"/>
<dbReference type="HOGENOM" id="CLU_2856145_0_0_1"/>
<reference evidence="2" key="2">
    <citation type="submission" date="2015-01" db="EMBL/GenBank/DDBJ databases">
        <title>Evolutionary Origins and Diversification of the Mycorrhizal Mutualists.</title>
        <authorList>
            <consortium name="DOE Joint Genome Institute"/>
            <consortium name="Mycorrhizal Genomics Consortium"/>
            <person name="Kohler A."/>
            <person name="Kuo A."/>
            <person name="Nagy L.G."/>
            <person name="Floudas D."/>
            <person name="Copeland A."/>
            <person name="Barry K.W."/>
            <person name="Cichocki N."/>
            <person name="Veneault-Fourrey C."/>
            <person name="LaButti K."/>
            <person name="Lindquist E.A."/>
            <person name="Lipzen A."/>
            <person name="Lundell T."/>
            <person name="Morin E."/>
            <person name="Murat C."/>
            <person name="Riley R."/>
            <person name="Ohm R."/>
            <person name="Sun H."/>
            <person name="Tunlid A."/>
            <person name="Henrissat B."/>
            <person name="Grigoriev I.V."/>
            <person name="Hibbett D.S."/>
            <person name="Martin F."/>
        </authorList>
    </citation>
    <scope>NUCLEOTIDE SEQUENCE [LARGE SCALE GENOMIC DNA]</scope>
    <source>
        <strain evidence="2">MUT 4182</strain>
    </source>
</reference>
<accession>A0A0C3Q2D1</accession>
<dbReference type="AlphaFoldDB" id="A0A0C3Q2D1"/>
<name>A0A0C3Q2D1_9AGAM</name>
<evidence type="ECO:0000313" key="2">
    <source>
        <dbReference type="Proteomes" id="UP000054248"/>
    </source>
</evidence>
<dbReference type="EMBL" id="KN823536">
    <property type="protein sequence ID" value="KIO16549.1"/>
    <property type="molecule type" value="Genomic_DNA"/>
</dbReference>
<gene>
    <name evidence="1" type="ORF">M407DRAFT_58237</name>
</gene>
<dbReference type="Proteomes" id="UP000054248">
    <property type="component" value="Unassembled WGS sequence"/>
</dbReference>
<proteinExistence type="predicted"/>
<dbReference type="STRING" id="1051891.A0A0C3Q2D1"/>